<evidence type="ECO:0000256" key="3">
    <source>
        <dbReference type="ARBA" id="ARBA00022989"/>
    </source>
</evidence>
<proteinExistence type="predicted"/>
<keyword evidence="7" id="KW-1185">Reference proteome</keyword>
<comment type="caution">
    <text evidence="6">The sequence shown here is derived from an EMBL/GenBank/DDBJ whole genome shotgun (WGS) entry which is preliminary data.</text>
</comment>
<gene>
    <name evidence="6" type="ORF">GCM10011501_34750</name>
</gene>
<evidence type="ECO:0000256" key="2">
    <source>
        <dbReference type="ARBA" id="ARBA00022692"/>
    </source>
</evidence>
<keyword evidence="2" id="KW-0812">Transmembrane</keyword>
<evidence type="ECO:0000313" key="7">
    <source>
        <dbReference type="Proteomes" id="UP000626370"/>
    </source>
</evidence>
<evidence type="ECO:0000259" key="5">
    <source>
        <dbReference type="Pfam" id="PF04357"/>
    </source>
</evidence>
<evidence type="ECO:0000256" key="4">
    <source>
        <dbReference type="ARBA" id="ARBA00023136"/>
    </source>
</evidence>
<protein>
    <submittedName>
        <fullName evidence="6">DUF490 domain-containing protein</fullName>
    </submittedName>
</protein>
<keyword evidence="4" id="KW-0472">Membrane</keyword>
<dbReference type="EMBL" id="BNAH01000019">
    <property type="protein sequence ID" value="GHF02371.1"/>
    <property type="molecule type" value="Genomic_DNA"/>
</dbReference>
<dbReference type="PANTHER" id="PTHR36985:SF1">
    <property type="entry name" value="TRANSLOCATION AND ASSEMBLY MODULE SUBUNIT TAMB"/>
    <property type="match status" value="1"/>
</dbReference>
<dbReference type="RefSeq" id="WP_189379581.1">
    <property type="nucleotide sequence ID" value="NZ_BNAH01000019.1"/>
</dbReference>
<organism evidence="6 7">
    <name type="scientific">Thalassotalea profundi</name>
    <dbReference type="NCBI Taxonomy" id="2036687"/>
    <lineage>
        <taxon>Bacteria</taxon>
        <taxon>Pseudomonadati</taxon>
        <taxon>Pseudomonadota</taxon>
        <taxon>Gammaproteobacteria</taxon>
        <taxon>Alteromonadales</taxon>
        <taxon>Colwelliaceae</taxon>
        <taxon>Thalassotalea</taxon>
    </lineage>
</organism>
<keyword evidence="3" id="KW-1133">Transmembrane helix</keyword>
<sequence>MTYKRVSYSLLGLITGLLCFVAILFSTSWGAQLSFYFVKKASSVHIEYESGSLLNNLMISQLSIDQEGITVNAEEVHLQLHLRCFWKNQLCIDELSVGSLQVNTKASETPPIDNAVTETPDKSASISLPFSVKMKKFVLAKAQINMQSVNQGVTQATEITLTDFSSALSISKNLSNILALNIEQSKLATADISIANQQTSTTPIVDNANQTWPLAELPELYLPINLTMKPLTINALHVTLSDTNRDKPLQLASENTQLALTWFKSQLAIKTLSSTVKDIGDLGLKGTVTFVPPYLVDIQFTSDITDFEQVPQLNNSQQQVLIQGDLSELITKINSQGELVLKADMLVDVTNQKLPYQLNADVTQFTLPTDMTNVVTPSSLQLNSKGDVNYHTIDLKSNISGFGYQDAVLEFNAIYDKEVFSINTLSFNDATSKNNLNLLGALQLGEHISWDVKVDTTGITLPNIDSRISGRLQGVIHSTGHWNEKEWAIAVTDSVILGEINEIELNAQGNLDINHKGELAQSNLQLNYAGVALNFNGYSDENWHVTGTSEIKQVNALVNDVEGALSANFTVSGPALHPEINLKGKLKNLFVQQISSDAINFEANYHPLDNHKHTVSITSEKINRNSHTIHDIDLSSTGDLNQQQVGVNWQGDSGVNLLLNSDYSPANQRIQISTEQASFSIDKQAFEASETLNFIYNNNQNTLAINKHCWLGSGAQVCLNNNTTIELSKGELAASLKLNSELLAPFIPNDINVSGALDGDIAIAWKPNVMPMINSQLSISEGHIKTTKDETLHSLLEWQGGQLNLHMNNNKVDGSFALYAPDNTEIIKASSVFSLTDNRIEQGNVFINHFSLSPLLVLVPELAILEGGVSTQLTVEGALDNPLINGNIALTKGKAKISGNMNTLDDINLVLDFKGNNAEVTGGLNLNNATATLTGNANWQSELKGEFNLDGESLSFSVPPDLTLTLSPHLNAQIQASALKLSGNVEILDGKLTIDKLPQGSVSLSKDVIIVNDDGEKVVSEKPFDVSTNIRVIIADAFKVEGQGFTGRLGGDLQVSQQPQQPLQLFGNLKVPQGRYKAYGQDLSITKGNITFNGPTNNPYVAMQATRTIEKENIVVGIDATGLTNSLDIKLFSNPTMQQSETLSYLVRGRGLDAETGDSNTAIGVALGTAITNFSGVLDQIEKLPLINRVEIDGDEKQATIAGYLGDKVYIKYGLGIMEPINELTVRFYLLNRLWVETVSGLENSADIYYSFDIK</sequence>
<accession>A0ABQ3J2S2</accession>
<evidence type="ECO:0000313" key="6">
    <source>
        <dbReference type="EMBL" id="GHF02371.1"/>
    </source>
</evidence>
<dbReference type="Proteomes" id="UP000626370">
    <property type="component" value="Unassembled WGS sequence"/>
</dbReference>
<name>A0ABQ3J2S2_9GAMM</name>
<feature type="domain" description="Translocation and assembly module TamB C-terminal" evidence="5">
    <location>
        <begin position="927"/>
        <end position="1253"/>
    </location>
</feature>
<comment type="subcellular location">
    <subcellularLocation>
        <location evidence="1">Membrane</location>
        <topology evidence="1">Single-pass membrane protein</topology>
    </subcellularLocation>
</comment>
<dbReference type="PANTHER" id="PTHR36985">
    <property type="entry name" value="TRANSLOCATION AND ASSEMBLY MODULE SUBUNIT TAMB"/>
    <property type="match status" value="1"/>
</dbReference>
<reference evidence="7" key="1">
    <citation type="journal article" date="2019" name="Int. J. Syst. Evol. Microbiol.">
        <title>The Global Catalogue of Microorganisms (GCM) 10K type strain sequencing project: providing services to taxonomists for standard genome sequencing and annotation.</title>
        <authorList>
            <consortium name="The Broad Institute Genomics Platform"/>
            <consortium name="The Broad Institute Genome Sequencing Center for Infectious Disease"/>
            <person name="Wu L."/>
            <person name="Ma J."/>
        </authorList>
    </citation>
    <scope>NUCLEOTIDE SEQUENCE [LARGE SCALE GENOMIC DNA]</scope>
    <source>
        <strain evidence="7">CGMCC 1.15922</strain>
    </source>
</reference>
<evidence type="ECO:0000256" key="1">
    <source>
        <dbReference type="ARBA" id="ARBA00004167"/>
    </source>
</evidence>
<dbReference type="Pfam" id="PF04357">
    <property type="entry name" value="TamB"/>
    <property type="match status" value="1"/>
</dbReference>
<dbReference type="InterPro" id="IPR007452">
    <property type="entry name" value="TamB_C"/>
</dbReference>